<protein>
    <recommendedName>
        <fullName evidence="6">Mid2 domain-containing protein</fullName>
    </recommendedName>
</protein>
<keyword evidence="5" id="KW-1185">Reference proteome</keyword>
<reference evidence="4" key="1">
    <citation type="journal article" date="2020" name="Stud. Mycol.">
        <title>101 Dothideomycetes genomes: a test case for predicting lifestyles and emergence of pathogens.</title>
        <authorList>
            <person name="Haridas S."/>
            <person name="Albert R."/>
            <person name="Binder M."/>
            <person name="Bloem J."/>
            <person name="Labutti K."/>
            <person name="Salamov A."/>
            <person name="Andreopoulos B."/>
            <person name="Baker S."/>
            <person name="Barry K."/>
            <person name="Bills G."/>
            <person name="Bluhm B."/>
            <person name="Cannon C."/>
            <person name="Castanera R."/>
            <person name="Culley D."/>
            <person name="Daum C."/>
            <person name="Ezra D."/>
            <person name="Gonzalez J."/>
            <person name="Henrissat B."/>
            <person name="Kuo A."/>
            <person name="Liang C."/>
            <person name="Lipzen A."/>
            <person name="Lutzoni F."/>
            <person name="Magnuson J."/>
            <person name="Mondo S."/>
            <person name="Nolan M."/>
            <person name="Ohm R."/>
            <person name="Pangilinan J."/>
            <person name="Park H.-J."/>
            <person name="Ramirez L."/>
            <person name="Alfaro M."/>
            <person name="Sun H."/>
            <person name="Tritt A."/>
            <person name="Yoshinaga Y."/>
            <person name="Zwiers L.-H."/>
            <person name="Turgeon B."/>
            <person name="Goodwin S."/>
            <person name="Spatafora J."/>
            <person name="Crous P."/>
            <person name="Grigoriev I."/>
        </authorList>
    </citation>
    <scope>NUCLEOTIDE SEQUENCE</scope>
    <source>
        <strain evidence="4">CBS 279.74</strain>
    </source>
</reference>
<dbReference type="OrthoDB" id="4733706at2759"/>
<evidence type="ECO:0000313" key="4">
    <source>
        <dbReference type="EMBL" id="KAF2713462.1"/>
    </source>
</evidence>
<proteinExistence type="predicted"/>
<gene>
    <name evidence="4" type="ORF">K504DRAFT_370326</name>
</gene>
<feature type="chain" id="PRO_5026262260" description="Mid2 domain-containing protein" evidence="3">
    <location>
        <begin position="19"/>
        <end position="565"/>
    </location>
</feature>
<dbReference type="Proteomes" id="UP000799428">
    <property type="component" value="Unassembled WGS sequence"/>
</dbReference>
<accession>A0A6G1KLV6</accession>
<feature type="transmembrane region" description="Helical" evidence="2">
    <location>
        <begin position="545"/>
        <end position="564"/>
    </location>
</feature>
<keyword evidence="2" id="KW-1133">Transmembrane helix</keyword>
<dbReference type="AlphaFoldDB" id="A0A6G1KLV6"/>
<keyword evidence="3" id="KW-0732">Signal</keyword>
<organism evidence="4 5">
    <name type="scientific">Pleomassaria siparia CBS 279.74</name>
    <dbReference type="NCBI Taxonomy" id="1314801"/>
    <lineage>
        <taxon>Eukaryota</taxon>
        <taxon>Fungi</taxon>
        <taxon>Dikarya</taxon>
        <taxon>Ascomycota</taxon>
        <taxon>Pezizomycotina</taxon>
        <taxon>Dothideomycetes</taxon>
        <taxon>Pleosporomycetidae</taxon>
        <taxon>Pleosporales</taxon>
        <taxon>Pleomassariaceae</taxon>
        <taxon>Pleomassaria</taxon>
    </lineage>
</organism>
<feature type="region of interest" description="Disordered" evidence="1">
    <location>
        <begin position="495"/>
        <end position="531"/>
    </location>
</feature>
<evidence type="ECO:0000256" key="3">
    <source>
        <dbReference type="SAM" id="SignalP"/>
    </source>
</evidence>
<sequence>MLSRYAFGLASCLNIVAAGVTPLTPAIRVRNAPGASTADTYRAVGRALYEAREEKGKVAFDANVTLDHSWNGATLFTYAPDPDEVAPNANVAGTVTITCTTCYIKGIAKASLTVAEDFDIGMAMQKTIDSVQVQVDNLTDHVVDDIQEYFSGVIVKASDGFDADDFEFPTLNYTFDVDVPTIPQSDLRFTFDGMEMYVALQTSLNAGATYNLNLFSSNSPLGISIGKNLKAGLVFTIDLILMVEGEIDISSGFHIKLEDDISIHIPLFDDKVGSIGFNGGKFEFLPVTIEKAGTVLSAFLKIGAQVGFELSTPTTLPALPDISGGIEVGVFANVAEFVTNVTQAPKDDDCELQVVQGYAFAIGAAAGATVKVADIEYGPVAETSIPIFYTELSSACAIKGNPTPAPAVTPRAFELQRADLTTTTISTSNIYTGVTCMNTTLINCPVSQQKTTQYTVTKTTVVSVPSGETATFPASTSSGVASVIEFGESVQSLFSTSGSPTSYVPPPPPSDTATAGATNHESNNDDESLKDKLTKGTVGGVDKKVIIGASVGGGLLLIAIIAGLL</sequence>
<dbReference type="EMBL" id="MU005765">
    <property type="protein sequence ID" value="KAF2713462.1"/>
    <property type="molecule type" value="Genomic_DNA"/>
</dbReference>
<keyword evidence="2" id="KW-0812">Transmembrane</keyword>
<evidence type="ECO:0000256" key="1">
    <source>
        <dbReference type="SAM" id="MobiDB-lite"/>
    </source>
</evidence>
<evidence type="ECO:0000313" key="5">
    <source>
        <dbReference type="Proteomes" id="UP000799428"/>
    </source>
</evidence>
<name>A0A6G1KLV6_9PLEO</name>
<keyword evidence="2" id="KW-0472">Membrane</keyword>
<evidence type="ECO:0008006" key="6">
    <source>
        <dbReference type="Google" id="ProtNLM"/>
    </source>
</evidence>
<feature type="signal peptide" evidence="3">
    <location>
        <begin position="1"/>
        <end position="18"/>
    </location>
</feature>
<evidence type="ECO:0000256" key="2">
    <source>
        <dbReference type="SAM" id="Phobius"/>
    </source>
</evidence>